<dbReference type="PANTHER" id="PTHR11070">
    <property type="entry name" value="UVRD / RECB / PCRA DNA HELICASE FAMILY MEMBER"/>
    <property type="match status" value="1"/>
</dbReference>
<keyword evidence="1" id="KW-0547">Nucleotide-binding</keyword>
<dbReference type="Gene3D" id="3.40.50.300">
    <property type="entry name" value="P-loop containing nucleotide triphosphate hydrolases"/>
    <property type="match status" value="2"/>
</dbReference>
<gene>
    <name evidence="7" type="primary">rep_3</name>
    <name evidence="7" type="ORF">SDC9_14402</name>
</gene>
<evidence type="ECO:0000256" key="2">
    <source>
        <dbReference type="ARBA" id="ARBA00022801"/>
    </source>
</evidence>
<protein>
    <submittedName>
        <fullName evidence="7">ATP-dependent DNA helicase Rep</fullName>
        <ecNumber evidence="7">3.6.4.12</ecNumber>
    </submittedName>
</protein>
<name>A0A644TP40_9ZZZZ</name>
<keyword evidence="5" id="KW-0238">DNA-binding</keyword>
<accession>A0A644TP40</accession>
<dbReference type="EMBL" id="VSSQ01000042">
    <property type="protein sequence ID" value="MPL68674.1"/>
    <property type="molecule type" value="Genomic_DNA"/>
</dbReference>
<keyword evidence="4" id="KW-0067">ATP-binding</keyword>
<feature type="domain" description="UvrD-like helicase ATP-binding" evidence="6">
    <location>
        <begin position="18"/>
        <end position="325"/>
    </location>
</feature>
<dbReference type="PROSITE" id="PS51198">
    <property type="entry name" value="UVRD_HELICASE_ATP_BIND"/>
    <property type="match status" value="1"/>
</dbReference>
<dbReference type="GO" id="GO:0000725">
    <property type="term" value="P:recombinational repair"/>
    <property type="evidence" value="ECO:0007669"/>
    <property type="project" value="TreeGrafter"/>
</dbReference>
<dbReference type="GO" id="GO:0003677">
    <property type="term" value="F:DNA binding"/>
    <property type="evidence" value="ECO:0007669"/>
    <property type="project" value="UniProtKB-KW"/>
</dbReference>
<dbReference type="AlphaFoldDB" id="A0A644TP40"/>
<evidence type="ECO:0000256" key="4">
    <source>
        <dbReference type="ARBA" id="ARBA00022840"/>
    </source>
</evidence>
<dbReference type="GO" id="GO:0016787">
    <property type="term" value="F:hydrolase activity"/>
    <property type="evidence" value="ECO:0007669"/>
    <property type="project" value="UniProtKB-KW"/>
</dbReference>
<dbReference type="PANTHER" id="PTHR11070:SF2">
    <property type="entry name" value="ATP-DEPENDENT DNA HELICASE SRS2"/>
    <property type="match status" value="1"/>
</dbReference>
<dbReference type="SUPFAM" id="SSF52540">
    <property type="entry name" value="P-loop containing nucleoside triphosphate hydrolases"/>
    <property type="match status" value="1"/>
</dbReference>
<dbReference type="InterPro" id="IPR014016">
    <property type="entry name" value="UvrD-like_ATP-bd"/>
</dbReference>
<evidence type="ECO:0000256" key="3">
    <source>
        <dbReference type="ARBA" id="ARBA00022806"/>
    </source>
</evidence>
<dbReference type="GO" id="GO:0043138">
    <property type="term" value="F:3'-5' DNA helicase activity"/>
    <property type="evidence" value="ECO:0007669"/>
    <property type="project" value="TreeGrafter"/>
</dbReference>
<dbReference type="EC" id="3.6.4.12" evidence="7"/>
<dbReference type="GO" id="GO:0005524">
    <property type="term" value="F:ATP binding"/>
    <property type="evidence" value="ECO:0007669"/>
    <property type="project" value="UniProtKB-KW"/>
</dbReference>
<organism evidence="7">
    <name type="scientific">bioreactor metagenome</name>
    <dbReference type="NCBI Taxonomy" id="1076179"/>
    <lineage>
        <taxon>unclassified sequences</taxon>
        <taxon>metagenomes</taxon>
        <taxon>ecological metagenomes</taxon>
    </lineage>
</organism>
<dbReference type="Pfam" id="PF00580">
    <property type="entry name" value="UvrD-helicase"/>
    <property type="match status" value="1"/>
</dbReference>
<evidence type="ECO:0000313" key="7">
    <source>
        <dbReference type="EMBL" id="MPL68674.1"/>
    </source>
</evidence>
<keyword evidence="2 7" id="KW-0378">Hydrolase</keyword>
<comment type="caution">
    <text evidence="7">The sequence shown here is derived from an EMBL/GenBank/DDBJ whole genome shotgun (WGS) entry which is preliminary data.</text>
</comment>
<evidence type="ECO:0000256" key="5">
    <source>
        <dbReference type="ARBA" id="ARBA00023125"/>
    </source>
</evidence>
<sequence length="624" mass="72679">MIEITDTHIAEFESRFERLSFDDESKEFIKCLETKDIQACPGAGKTTSLVAKLDIIASQMPFKDNSGILVLTHTNVAVDEIKAKLGANAKILLSYPNHVGTFQSFVNKYLAIPMYVKLRGNRPERIDTEIFYKMFQKKFDSVNEFHRNWLIERADEKYTNVLNFIENFEVNDTEIKYNGRNVITTNSQMFNAIKTISQLPINVMKSGYLKYDHCYDLAINYLDSFPNMKEVFQNRFKYVFVDEVQDTDDIQFEILDKLFSNSDVVIQRIGDKNQEIFRNIKSEASGWNMLSDNLEIKNTKRLSTKISEKVKYFAISPQELNGNSEIELQPVILLFDKNNMQETVLLEFGKLIDEYELYNVGNKIFKAVGAIKSHNDHYGISSYYTDFVQTDNTSLGKDTLLEKFELYDTQNVLVQDYRKVILAIVIEYLKAEKIFNDDKYFTITTLLKFLKENHNQIYNDFKLKLLKSVQKLNNQECSYDIQKEKIQNILNLFGKYIDEEKLKEVIKNYKFEFIQKINKNKFNYSNGEITFDIDISTIHKVKGETHTATLVLETFNRTYDLKQLLNLLKGKTVKSSTMVDSKKKLLYVAMSRPTHLLCFAINKEHLNDGDKSDLESCGYILKRV</sequence>
<dbReference type="InterPro" id="IPR000212">
    <property type="entry name" value="DNA_helicase_UvrD/REP"/>
</dbReference>
<keyword evidence="3 7" id="KW-0347">Helicase</keyword>
<dbReference type="InterPro" id="IPR027417">
    <property type="entry name" value="P-loop_NTPase"/>
</dbReference>
<dbReference type="InterPro" id="IPR013986">
    <property type="entry name" value="DExx_box_DNA_helicase_dom_sf"/>
</dbReference>
<reference evidence="7" key="1">
    <citation type="submission" date="2019-08" db="EMBL/GenBank/DDBJ databases">
        <authorList>
            <person name="Kucharzyk K."/>
            <person name="Murdoch R.W."/>
            <person name="Higgins S."/>
            <person name="Loffler F."/>
        </authorList>
    </citation>
    <scope>NUCLEOTIDE SEQUENCE</scope>
</reference>
<proteinExistence type="predicted"/>
<evidence type="ECO:0000259" key="6">
    <source>
        <dbReference type="PROSITE" id="PS51198"/>
    </source>
</evidence>
<dbReference type="Gene3D" id="1.10.10.160">
    <property type="match status" value="1"/>
</dbReference>
<evidence type="ECO:0000256" key="1">
    <source>
        <dbReference type="ARBA" id="ARBA00022741"/>
    </source>
</evidence>